<evidence type="ECO:0000256" key="1">
    <source>
        <dbReference type="ARBA" id="ARBA00004141"/>
    </source>
</evidence>
<sequence length="271" mass="31425">MFDMTRWYELSLLLHASSVLFYFIDFLHHNRKANRIAFGLLSIVWGMQTFFFFARMVETGRFPVLTLAEGLSFYAWLLITLSLAINGWLRVDFLVFFTNVLAFFILSLHTFAPTPYTVGIAEQLMSELLFIHITMAILSYGAFSISFMFSLLYLLQYELLKKKKWGKRLWRLGDLAKLDDLSYVLNGVGVPVLLLSLILGIVWAYMKVDHFVLYDAKVLGSFTVFATYSFYLYKRAVKGIQGKEMALWNIGSFLILLINFFLFGTLSQFHF</sequence>
<comment type="subcellular location">
    <subcellularLocation>
        <location evidence="1">Membrane</location>
        <topology evidence="1">Multi-pass membrane protein</topology>
    </subcellularLocation>
</comment>
<dbReference type="GO" id="GO:0017004">
    <property type="term" value="P:cytochrome complex assembly"/>
    <property type="evidence" value="ECO:0007669"/>
    <property type="project" value="InterPro"/>
</dbReference>
<evidence type="ECO:0000313" key="6">
    <source>
        <dbReference type="Proteomes" id="UP000032047"/>
    </source>
</evidence>
<proteinExistence type="predicted"/>
<dbReference type="Pfam" id="PF01578">
    <property type="entry name" value="Cytochrom_C_asm"/>
    <property type="match status" value="1"/>
</dbReference>
<dbReference type="EMBL" id="JXTG01000002">
    <property type="protein sequence ID" value="KIP21984.1"/>
    <property type="molecule type" value="Genomic_DNA"/>
</dbReference>
<reference evidence="5 6" key="1">
    <citation type="submission" date="2015-01" db="EMBL/GenBank/DDBJ databases">
        <title>Genome sequence of Anoxybacillus ayderensis strain AB04.</title>
        <authorList>
            <person name="Belduz A.O."/>
            <person name="Canakci S."/>
            <person name="Chan K.-G."/>
            <person name="Kahar U.M."/>
            <person name="Yaakob A.S."/>
            <person name="Chan C.S."/>
            <person name="Goh K.M."/>
        </authorList>
    </citation>
    <scope>NUCLEOTIDE SEQUENCE [LARGE SCALE GENOMIC DNA]</scope>
    <source>
        <strain evidence="5 6">AB04</strain>
    </source>
</reference>
<dbReference type="RefSeq" id="WP_009361764.1">
    <property type="nucleotide sequence ID" value="NZ_ANOC01000003.1"/>
</dbReference>
<comment type="caution">
    <text evidence="5">The sequence shown here is derived from an EMBL/GenBank/DDBJ whole genome shotgun (WGS) entry which is preliminary data.</text>
</comment>
<dbReference type="PATRIC" id="fig|265546.4.peg.548"/>
<dbReference type="Proteomes" id="UP000032047">
    <property type="component" value="Unassembled WGS sequence"/>
</dbReference>
<dbReference type="GO" id="GO:0020037">
    <property type="term" value="F:heme binding"/>
    <property type="evidence" value="ECO:0007669"/>
    <property type="project" value="InterPro"/>
</dbReference>
<dbReference type="PANTHER" id="PTHR30071:SF15">
    <property type="entry name" value="PROTEIN HEMX"/>
    <property type="match status" value="1"/>
</dbReference>
<keyword evidence="3" id="KW-1133">Transmembrane helix</keyword>
<keyword evidence="4" id="KW-0472">Membrane</keyword>
<dbReference type="AlphaFoldDB" id="A0A0D0HPF7"/>
<evidence type="ECO:0000256" key="2">
    <source>
        <dbReference type="ARBA" id="ARBA00022692"/>
    </source>
</evidence>
<dbReference type="PANTHER" id="PTHR30071">
    <property type="entry name" value="HEME EXPORTER PROTEIN C"/>
    <property type="match status" value="1"/>
</dbReference>
<evidence type="ECO:0000256" key="4">
    <source>
        <dbReference type="ARBA" id="ARBA00023136"/>
    </source>
</evidence>
<name>A0A0D0HPF7_9BACL</name>
<gene>
    <name evidence="5" type="ORF">JV16_00531</name>
</gene>
<evidence type="ECO:0000256" key="3">
    <source>
        <dbReference type="ARBA" id="ARBA00022989"/>
    </source>
</evidence>
<dbReference type="InterPro" id="IPR045062">
    <property type="entry name" value="Cyt_c_biogenesis_CcsA/CcmC"/>
</dbReference>
<dbReference type="GO" id="GO:0005886">
    <property type="term" value="C:plasma membrane"/>
    <property type="evidence" value="ECO:0007669"/>
    <property type="project" value="TreeGrafter"/>
</dbReference>
<keyword evidence="6" id="KW-1185">Reference proteome</keyword>
<accession>A0A7W0C3I9</accession>
<evidence type="ECO:0000313" key="5">
    <source>
        <dbReference type="EMBL" id="KIP21984.1"/>
    </source>
</evidence>
<keyword evidence="2" id="KW-0812">Transmembrane</keyword>
<protein>
    <submittedName>
        <fullName evidence="5">ABC-type uncharacterized transport system, permease component</fullName>
    </submittedName>
</protein>
<dbReference type="InterPro" id="IPR002541">
    <property type="entry name" value="Cyt_c_assembly"/>
</dbReference>
<accession>A0A0D0HPF7</accession>
<organism evidence="5 6">
    <name type="scientific">Anoxybacillus ayderensis</name>
    <dbReference type="NCBI Taxonomy" id="265546"/>
    <lineage>
        <taxon>Bacteria</taxon>
        <taxon>Bacillati</taxon>
        <taxon>Bacillota</taxon>
        <taxon>Bacilli</taxon>
        <taxon>Bacillales</taxon>
        <taxon>Anoxybacillaceae</taxon>
        <taxon>Anoxybacillus</taxon>
    </lineage>
</organism>